<keyword evidence="4" id="KW-0418">Kinase</keyword>
<keyword evidence="5" id="KW-0067">ATP-binding</keyword>
<evidence type="ECO:0000313" key="8">
    <source>
        <dbReference type="Proteomes" id="UP000238479"/>
    </source>
</evidence>
<dbReference type="STRING" id="74649.A0A2P6S745"/>
<dbReference type="PANTHER" id="PTHR27002:SF906">
    <property type="entry name" value="PROTEIN KINASE DOMAIN-CONTAINING PROTEIN"/>
    <property type="match status" value="1"/>
</dbReference>
<evidence type="ECO:0000256" key="1">
    <source>
        <dbReference type="ARBA" id="ARBA00022527"/>
    </source>
</evidence>
<proteinExistence type="predicted"/>
<evidence type="ECO:0000313" key="7">
    <source>
        <dbReference type="EMBL" id="PRQ54502.1"/>
    </source>
</evidence>
<evidence type="ECO:0000256" key="2">
    <source>
        <dbReference type="ARBA" id="ARBA00022679"/>
    </source>
</evidence>
<dbReference type="Proteomes" id="UP000238479">
    <property type="component" value="Chromosome 1"/>
</dbReference>
<evidence type="ECO:0000256" key="5">
    <source>
        <dbReference type="ARBA" id="ARBA00022840"/>
    </source>
</evidence>
<dbReference type="EMBL" id="PDCK01000039">
    <property type="protein sequence ID" value="PRQ54502.1"/>
    <property type="molecule type" value="Genomic_DNA"/>
</dbReference>
<evidence type="ECO:0000256" key="3">
    <source>
        <dbReference type="ARBA" id="ARBA00022741"/>
    </source>
</evidence>
<dbReference type="Pfam" id="PF08276">
    <property type="entry name" value="PAN_2"/>
    <property type="match status" value="1"/>
</dbReference>
<dbReference type="AlphaFoldDB" id="A0A2P6S745"/>
<comment type="caution">
    <text evidence="7">The sequence shown here is derived from an EMBL/GenBank/DDBJ whole genome shotgun (WGS) entry which is preliminary data.</text>
</comment>
<protein>
    <recommendedName>
        <fullName evidence="6">Apple domain-containing protein</fullName>
    </recommendedName>
</protein>
<dbReference type="SUPFAM" id="SSF56112">
    <property type="entry name" value="Protein kinase-like (PK-like)"/>
    <property type="match status" value="1"/>
</dbReference>
<keyword evidence="2 7" id="KW-0808">Transferase</keyword>
<keyword evidence="1" id="KW-0723">Serine/threonine-protein kinase</keyword>
<dbReference type="PROSITE" id="PS50948">
    <property type="entry name" value="PAN"/>
    <property type="match status" value="1"/>
</dbReference>
<dbReference type="Gene3D" id="1.10.510.10">
    <property type="entry name" value="Transferase(Phosphotransferase) domain 1"/>
    <property type="match status" value="1"/>
</dbReference>
<accession>A0A2P6S745</accession>
<dbReference type="InterPro" id="IPR011009">
    <property type="entry name" value="Kinase-like_dom_sf"/>
</dbReference>
<dbReference type="GO" id="GO:0004674">
    <property type="term" value="F:protein serine/threonine kinase activity"/>
    <property type="evidence" value="ECO:0007669"/>
    <property type="project" value="UniProtKB-KW"/>
</dbReference>
<evidence type="ECO:0000259" key="6">
    <source>
        <dbReference type="PROSITE" id="PS50948"/>
    </source>
</evidence>
<dbReference type="Gramene" id="PRQ54502">
    <property type="protein sequence ID" value="PRQ54502"/>
    <property type="gene ID" value="RchiOBHm_Chr1g0314381"/>
</dbReference>
<dbReference type="PANTHER" id="PTHR27002">
    <property type="entry name" value="RECEPTOR-LIKE SERINE/THREONINE-PROTEIN KINASE SD1-8"/>
    <property type="match status" value="1"/>
</dbReference>
<sequence length="311" mass="34739">MLCMKNCSCTAYANSNIREGRSGCLLWLGDLIDLRNLAEKENGQDIHIRLAASEQDNEETSTRINAKPAKSNVKKVRIVASTLVLSTGRSSALLCLEERWKTEPRPQRKSGITIGMMEDGQEITVKRLARDSMQGINEFKNELFQVGLEDRRSPSQVGLERDIFGRKPSMLRHRKHSIFGREQGEEKALTIVGPDGYVSPEYIIDRFYSIKSNVYSYGVLVLEIESGKSNRGFSHPGQNRNLFGHLFIEGRSIELLDPSVEDSSTLHEVVRPIHVGLLCVQQKPQDRPSMPAAVLILSGEGALPQPQKLGI</sequence>
<organism evidence="7 8">
    <name type="scientific">Rosa chinensis</name>
    <name type="common">China rose</name>
    <dbReference type="NCBI Taxonomy" id="74649"/>
    <lineage>
        <taxon>Eukaryota</taxon>
        <taxon>Viridiplantae</taxon>
        <taxon>Streptophyta</taxon>
        <taxon>Embryophyta</taxon>
        <taxon>Tracheophyta</taxon>
        <taxon>Spermatophyta</taxon>
        <taxon>Magnoliopsida</taxon>
        <taxon>eudicotyledons</taxon>
        <taxon>Gunneridae</taxon>
        <taxon>Pentapetalae</taxon>
        <taxon>rosids</taxon>
        <taxon>fabids</taxon>
        <taxon>Rosales</taxon>
        <taxon>Rosaceae</taxon>
        <taxon>Rosoideae</taxon>
        <taxon>Rosoideae incertae sedis</taxon>
        <taxon>Rosa</taxon>
    </lineage>
</organism>
<dbReference type="GO" id="GO:0005524">
    <property type="term" value="F:ATP binding"/>
    <property type="evidence" value="ECO:0007669"/>
    <property type="project" value="UniProtKB-KW"/>
</dbReference>
<evidence type="ECO:0000256" key="4">
    <source>
        <dbReference type="ARBA" id="ARBA00022777"/>
    </source>
</evidence>
<name>A0A2P6S745_ROSCH</name>
<dbReference type="InterPro" id="IPR003609">
    <property type="entry name" value="Pan_app"/>
</dbReference>
<keyword evidence="3" id="KW-0547">Nucleotide-binding</keyword>
<reference evidence="7 8" key="1">
    <citation type="journal article" date="2018" name="Nat. Genet.">
        <title>The Rosa genome provides new insights in the design of modern roses.</title>
        <authorList>
            <person name="Bendahmane M."/>
        </authorList>
    </citation>
    <scope>NUCLEOTIDE SEQUENCE [LARGE SCALE GENOMIC DNA]</scope>
    <source>
        <strain evidence="8">cv. Old Blush</strain>
    </source>
</reference>
<dbReference type="GO" id="GO:0005886">
    <property type="term" value="C:plasma membrane"/>
    <property type="evidence" value="ECO:0007669"/>
    <property type="project" value="TreeGrafter"/>
</dbReference>
<keyword evidence="8" id="KW-1185">Reference proteome</keyword>
<gene>
    <name evidence="7" type="ORF">RchiOBHm_Chr1g0314381</name>
</gene>
<dbReference type="CDD" id="cd01098">
    <property type="entry name" value="PAN_AP_plant"/>
    <property type="match status" value="1"/>
</dbReference>
<feature type="domain" description="Apple" evidence="6">
    <location>
        <begin position="1"/>
        <end position="51"/>
    </location>
</feature>